<keyword evidence="1" id="KW-0812">Transmembrane</keyword>
<sequence>MHSQQYSITVLICSWENRNRIPHSGWLVLVNLFIFHSIGLSSSAFVICVICPDYSTTNALGTFLQISDAKVVYDLKQSAAKGGDAYSTLANAKWDNPLSSISDVEAVFGYFKRDSLSSVKNNKSMKLWKLRLSLYSTCLKAMFACLRRYFSFLRKIIPEHFLPRTCNGKLATMATGQLISGHQSIHANYVQFLLHWLYTVIRC</sequence>
<feature type="transmembrane region" description="Helical" evidence="1">
    <location>
        <begin position="26"/>
        <end position="47"/>
    </location>
</feature>
<comment type="caution">
    <text evidence="2">The sequence shown here is derived from an EMBL/GenBank/DDBJ whole genome shotgun (WGS) entry which is preliminary data.</text>
</comment>
<evidence type="ECO:0000313" key="3">
    <source>
        <dbReference type="Proteomes" id="UP000054721"/>
    </source>
</evidence>
<dbReference type="EMBL" id="JYDW01000079">
    <property type="protein sequence ID" value="KRZ57234.1"/>
    <property type="molecule type" value="Genomic_DNA"/>
</dbReference>
<evidence type="ECO:0000313" key="2">
    <source>
        <dbReference type="EMBL" id="KRZ57234.1"/>
    </source>
</evidence>
<dbReference type="Proteomes" id="UP000054721">
    <property type="component" value="Unassembled WGS sequence"/>
</dbReference>
<evidence type="ECO:0000256" key="1">
    <source>
        <dbReference type="SAM" id="Phobius"/>
    </source>
</evidence>
<accession>A0A0V1LDB7</accession>
<protein>
    <submittedName>
        <fullName evidence="2">Uncharacterized protein</fullName>
    </submittedName>
</protein>
<proteinExistence type="predicted"/>
<name>A0A0V1LDB7_9BILA</name>
<keyword evidence="1" id="KW-0472">Membrane</keyword>
<reference evidence="2 3" key="1">
    <citation type="submission" date="2015-05" db="EMBL/GenBank/DDBJ databases">
        <title>Evolution of Trichinella species and genotypes.</title>
        <authorList>
            <person name="Korhonen P.K."/>
            <person name="Edoardo P."/>
            <person name="Giuseppe L.R."/>
            <person name="Gasser R.B."/>
        </authorList>
    </citation>
    <scope>NUCLEOTIDE SEQUENCE [LARGE SCALE GENOMIC DNA]</scope>
    <source>
        <strain evidence="2">ISS10</strain>
    </source>
</reference>
<keyword evidence="1" id="KW-1133">Transmembrane helix</keyword>
<gene>
    <name evidence="2" type="ORF">T02_15499</name>
</gene>
<organism evidence="2 3">
    <name type="scientific">Trichinella nativa</name>
    <dbReference type="NCBI Taxonomy" id="6335"/>
    <lineage>
        <taxon>Eukaryota</taxon>
        <taxon>Metazoa</taxon>
        <taxon>Ecdysozoa</taxon>
        <taxon>Nematoda</taxon>
        <taxon>Enoplea</taxon>
        <taxon>Dorylaimia</taxon>
        <taxon>Trichinellida</taxon>
        <taxon>Trichinellidae</taxon>
        <taxon>Trichinella</taxon>
    </lineage>
</organism>
<dbReference type="AlphaFoldDB" id="A0A0V1LDB7"/>
<dbReference type="OrthoDB" id="10311840at2759"/>
<keyword evidence="3" id="KW-1185">Reference proteome</keyword>